<evidence type="ECO:0000259" key="4">
    <source>
        <dbReference type="SMART" id="SM00737"/>
    </source>
</evidence>
<dbReference type="AlphaFoldDB" id="A0A9J2P524"/>
<name>A0A9J2P524_ASCLU</name>
<dbReference type="GO" id="GO:0005576">
    <property type="term" value="C:extracellular region"/>
    <property type="evidence" value="ECO:0007669"/>
    <property type="project" value="UniProtKB-SubCell"/>
</dbReference>
<dbReference type="SUPFAM" id="SSF81296">
    <property type="entry name" value="E set domains"/>
    <property type="match status" value="1"/>
</dbReference>
<dbReference type="SMART" id="SM00737">
    <property type="entry name" value="ML"/>
    <property type="match status" value="1"/>
</dbReference>
<feature type="domain" description="MD-2-related lipid-recognition" evidence="4">
    <location>
        <begin position="3"/>
        <end position="179"/>
    </location>
</feature>
<keyword evidence="5" id="KW-1185">Reference proteome</keyword>
<dbReference type="FunFam" id="2.60.40.770:FF:000001">
    <property type="entry name" value="NPC intracellular cholesterol transporter 2"/>
    <property type="match status" value="1"/>
</dbReference>
<dbReference type="WBParaSite" id="ALUE_0000481601-mRNA-1">
    <property type="protein sequence ID" value="ALUE_0000481601-mRNA-1"/>
    <property type="gene ID" value="ALUE_0000481601"/>
</dbReference>
<comment type="subcellular location">
    <subcellularLocation>
        <location evidence="1">Secreted</location>
    </subcellularLocation>
</comment>
<dbReference type="InterPro" id="IPR003172">
    <property type="entry name" value="ML_dom"/>
</dbReference>
<evidence type="ECO:0000256" key="1">
    <source>
        <dbReference type="ARBA" id="ARBA00004613"/>
    </source>
</evidence>
<dbReference type="Pfam" id="PF02221">
    <property type="entry name" value="E1_DerP2_DerF2"/>
    <property type="match status" value="1"/>
</dbReference>
<dbReference type="InterPro" id="IPR014756">
    <property type="entry name" value="Ig_E-set"/>
</dbReference>
<evidence type="ECO:0000313" key="6">
    <source>
        <dbReference type="WBParaSite" id="ALUE_0000481601-mRNA-1"/>
    </source>
</evidence>
<protein>
    <submittedName>
        <fullName evidence="6">MD-2-related lipid-recognition domain-containing protein</fullName>
    </submittedName>
</protein>
<evidence type="ECO:0000256" key="3">
    <source>
        <dbReference type="ARBA" id="ARBA00022525"/>
    </source>
</evidence>
<reference evidence="6" key="1">
    <citation type="submission" date="2023-03" db="UniProtKB">
        <authorList>
            <consortium name="WormBaseParasite"/>
        </authorList>
    </citation>
    <scope>IDENTIFICATION</scope>
</reference>
<keyword evidence="3" id="KW-0964">Secreted</keyword>
<accession>A0A9J2P524</accession>
<evidence type="ECO:0000256" key="2">
    <source>
        <dbReference type="ARBA" id="ARBA00006370"/>
    </source>
</evidence>
<dbReference type="Gene3D" id="2.60.40.770">
    <property type="match status" value="1"/>
</dbReference>
<comment type="similarity">
    <text evidence="2">Belongs to the NPC2 family.</text>
</comment>
<evidence type="ECO:0000313" key="5">
    <source>
        <dbReference type="Proteomes" id="UP000036681"/>
    </source>
</evidence>
<proteinExistence type="inferred from homology"/>
<organism evidence="5 6">
    <name type="scientific">Ascaris lumbricoides</name>
    <name type="common">Giant roundworm</name>
    <dbReference type="NCBI Taxonomy" id="6252"/>
    <lineage>
        <taxon>Eukaryota</taxon>
        <taxon>Metazoa</taxon>
        <taxon>Ecdysozoa</taxon>
        <taxon>Nematoda</taxon>
        <taxon>Chromadorea</taxon>
        <taxon>Rhabditida</taxon>
        <taxon>Spirurina</taxon>
        <taxon>Ascaridomorpha</taxon>
        <taxon>Ascaridoidea</taxon>
        <taxon>Ascarididae</taxon>
        <taxon>Ascaris</taxon>
    </lineage>
</organism>
<dbReference type="Proteomes" id="UP000036681">
    <property type="component" value="Unplaced"/>
</dbReference>
<sequence>MVFAPSDTEIAVESNFELLTVEAAGCPGKTNHCPFKRGSEPRIRIGFKPTRDVRELETSVRAKLGAVFVPFNLEEKNACIGGNLTCPLKAGQTYYYSQSVKILHEYPKVENHDNHDKETLKNAHLRLINKKPFKFQMIKFMTQRFIQVDVQVNWLLNDKSNDASENDVNKREVCIIFLAKVID</sequence>